<protein>
    <submittedName>
        <fullName evidence="2">Uncharacterized protein</fullName>
    </submittedName>
</protein>
<keyword evidence="3" id="KW-1185">Reference proteome</keyword>
<dbReference type="AlphaFoldDB" id="A0A7G1KPB2"/>
<dbReference type="Proteomes" id="UP000516173">
    <property type="component" value="Chromosome"/>
</dbReference>
<dbReference type="RefSeq" id="WP_187683454.1">
    <property type="nucleotide sequence ID" value="NZ_AP023396.1"/>
</dbReference>
<name>A0A7G1KPB2_9NOCA</name>
<evidence type="ECO:0000256" key="1">
    <source>
        <dbReference type="SAM" id="MobiDB-lite"/>
    </source>
</evidence>
<feature type="region of interest" description="Disordered" evidence="1">
    <location>
        <begin position="1"/>
        <end position="38"/>
    </location>
</feature>
<dbReference type="EMBL" id="AP023396">
    <property type="protein sequence ID" value="BCK56376.1"/>
    <property type="molecule type" value="Genomic_DNA"/>
</dbReference>
<evidence type="ECO:0000313" key="2">
    <source>
        <dbReference type="EMBL" id="BCK56376.1"/>
    </source>
</evidence>
<reference evidence="2 3" key="1">
    <citation type="submission" date="2020-08" db="EMBL/GenBank/DDBJ databases">
        <title>Genome Sequencing of Nocardia wallacei strain FMUON74 and assembly.</title>
        <authorList>
            <person name="Toyokawa M."/>
            <person name="Uesaka K."/>
        </authorList>
    </citation>
    <scope>NUCLEOTIDE SEQUENCE [LARGE SCALE GENOMIC DNA]</scope>
    <source>
        <strain evidence="2 3">FMUON74</strain>
    </source>
</reference>
<feature type="compositionally biased region" description="Polar residues" evidence="1">
    <location>
        <begin position="1"/>
        <end position="11"/>
    </location>
</feature>
<dbReference type="KEGG" id="nwl:NWFMUON74_41480"/>
<evidence type="ECO:0000313" key="3">
    <source>
        <dbReference type="Proteomes" id="UP000516173"/>
    </source>
</evidence>
<sequence>MANIRDSSGRTPTIAGAPPRQCRGPQVDDREPARPPVDEVHIRLRFPFGGVAVDYRAPRRVAGRVAVELQRYGVEVTVDDDAQAAHPPLPNMHAWE</sequence>
<organism evidence="2 3">
    <name type="scientific">Nocardia wallacei</name>
    <dbReference type="NCBI Taxonomy" id="480035"/>
    <lineage>
        <taxon>Bacteria</taxon>
        <taxon>Bacillati</taxon>
        <taxon>Actinomycetota</taxon>
        <taxon>Actinomycetes</taxon>
        <taxon>Mycobacteriales</taxon>
        <taxon>Nocardiaceae</taxon>
        <taxon>Nocardia</taxon>
    </lineage>
</organism>
<dbReference type="GeneID" id="80348624"/>
<gene>
    <name evidence="2" type="ORF">NWFMUON74_41480</name>
</gene>
<proteinExistence type="predicted"/>
<accession>A0A7G1KPB2</accession>
<feature type="compositionally biased region" description="Basic and acidic residues" evidence="1">
    <location>
        <begin position="26"/>
        <end position="38"/>
    </location>
</feature>